<dbReference type="InParanoid" id="E3N3M3"/>
<feature type="domain" description="CUT" evidence="8">
    <location>
        <begin position="300"/>
        <end position="386"/>
    </location>
</feature>
<dbReference type="PANTHER" id="PTHR14057:SF47">
    <property type="entry name" value="HOMEOBOX PROTEIN ONECUT"/>
    <property type="match status" value="1"/>
</dbReference>
<dbReference type="EMBL" id="DS268520">
    <property type="protein sequence ID" value="EFO85129.1"/>
    <property type="molecule type" value="Genomic_DNA"/>
</dbReference>
<dbReference type="InterPro" id="IPR051649">
    <property type="entry name" value="CUT_Homeobox"/>
</dbReference>
<evidence type="ECO:0000256" key="2">
    <source>
        <dbReference type="ARBA" id="ARBA00023015"/>
    </source>
</evidence>
<evidence type="ECO:0000256" key="5">
    <source>
        <dbReference type="ARBA" id="ARBA00023163"/>
    </source>
</evidence>
<dbReference type="SUPFAM" id="SSF47413">
    <property type="entry name" value="lambda repressor-like DNA-binding domains"/>
    <property type="match status" value="3"/>
</dbReference>
<keyword evidence="6" id="KW-0539">Nucleus</keyword>
<dbReference type="HOGENOM" id="CLU_529186_0_0_1"/>
<evidence type="ECO:0000256" key="7">
    <source>
        <dbReference type="SAM" id="MobiDB-lite"/>
    </source>
</evidence>
<sequence>MTPIKNQPTSDDSNHPQAELTNDKNQMKRDGSGIIKRNQNDNQDQDELIPTVKKSRRENFGVENLTPVGSNEGKKWTLRAEFQPLRHSIASILSPHHSSLTSSLPSTTADSHSSSISVELALELLNLPINDESDMTAEGIVKGIREWLSLGICSQEFFLSHILVVDKRRFDYVIAFPQAYFWLDSGRKLFARMYNWLRISEALKMKILSLDQSTKRIKLEDYSVDQQQPVGGCDNQERGVTGEIPSESVNINQIANSELNNVNRPMPSSSSCSPVSLSLSLPTSSSTSSMSAEQAQDLLSKPTSDNIYLDTKDIARQMKEWFTLGICTQAFFAVKILGIPRNRLYEILTTPPRFEKMKTGKELFIKMNNWLKMSEDVKKEILSIFGIIDVKSINFAKGSKNEEEEYECPKKITRKRNVSLHSATSPYSSSSLSPDPSTLITAEAFNTIINRSVNYVNTKNIANMMKNWLKRTHATQEWFATKILGRCRRTLSRCLNNPKDWKDLSENREIYVKMYNWMCLTKEQRHEMMRVYNAPNMDSQ</sequence>
<dbReference type="eggNOG" id="KOG2252">
    <property type="taxonomic scope" value="Eukaryota"/>
</dbReference>
<reference evidence="9" key="1">
    <citation type="submission" date="2007-07" db="EMBL/GenBank/DDBJ databases">
        <title>PCAP assembly of the Caenorhabditis remanei genome.</title>
        <authorList>
            <consortium name="The Caenorhabditis remanei Sequencing Consortium"/>
            <person name="Wilson R.K."/>
        </authorList>
    </citation>
    <scope>NUCLEOTIDE SEQUENCE [LARGE SCALE GENOMIC DNA]</scope>
    <source>
        <strain evidence="9">PB4641</strain>
    </source>
</reference>
<dbReference type="Pfam" id="PF02376">
    <property type="entry name" value="CUT"/>
    <property type="match status" value="3"/>
</dbReference>
<dbReference type="PANTHER" id="PTHR14057">
    <property type="entry name" value="TRANSCRIPTION FACTOR ONECUT"/>
    <property type="match status" value="1"/>
</dbReference>
<dbReference type="InterPro" id="IPR010982">
    <property type="entry name" value="Lambda_DNA-bd_dom_sf"/>
</dbReference>
<accession>E3N3M3</accession>
<evidence type="ECO:0000256" key="4">
    <source>
        <dbReference type="ARBA" id="ARBA00023155"/>
    </source>
</evidence>
<feature type="domain" description="CUT" evidence="8">
    <location>
        <begin position="447"/>
        <end position="533"/>
    </location>
</feature>
<protein>
    <recommendedName>
        <fullName evidence="8">CUT domain-containing protein</fullName>
    </recommendedName>
</protein>
<keyword evidence="5" id="KW-0804">Transcription</keyword>
<dbReference type="PROSITE" id="PS51042">
    <property type="entry name" value="CUT"/>
    <property type="match status" value="3"/>
</dbReference>
<feature type="compositionally biased region" description="Basic and acidic residues" evidence="7">
    <location>
        <begin position="21"/>
        <end position="31"/>
    </location>
</feature>
<evidence type="ECO:0000256" key="3">
    <source>
        <dbReference type="ARBA" id="ARBA00023125"/>
    </source>
</evidence>
<evidence type="ECO:0000313" key="10">
    <source>
        <dbReference type="Proteomes" id="UP000008281"/>
    </source>
</evidence>
<comment type="subcellular location">
    <subcellularLocation>
        <location evidence="1">Nucleus</location>
    </subcellularLocation>
</comment>
<dbReference type="GO" id="GO:0005634">
    <property type="term" value="C:nucleus"/>
    <property type="evidence" value="ECO:0007669"/>
    <property type="project" value="UniProtKB-SubCell"/>
</dbReference>
<dbReference type="GO" id="GO:0000978">
    <property type="term" value="F:RNA polymerase II cis-regulatory region sequence-specific DNA binding"/>
    <property type="evidence" value="ECO:0007669"/>
    <property type="project" value="TreeGrafter"/>
</dbReference>
<organism evidence="10">
    <name type="scientific">Caenorhabditis remanei</name>
    <name type="common">Caenorhabditis vulgaris</name>
    <dbReference type="NCBI Taxonomy" id="31234"/>
    <lineage>
        <taxon>Eukaryota</taxon>
        <taxon>Metazoa</taxon>
        <taxon>Ecdysozoa</taxon>
        <taxon>Nematoda</taxon>
        <taxon>Chromadorea</taxon>
        <taxon>Rhabditida</taxon>
        <taxon>Rhabditina</taxon>
        <taxon>Rhabditomorpha</taxon>
        <taxon>Rhabditoidea</taxon>
        <taxon>Rhabditidae</taxon>
        <taxon>Peloderinae</taxon>
        <taxon>Caenorhabditis</taxon>
    </lineage>
</organism>
<evidence type="ECO:0000256" key="6">
    <source>
        <dbReference type="ARBA" id="ARBA00023242"/>
    </source>
</evidence>
<evidence type="ECO:0000259" key="8">
    <source>
        <dbReference type="PROSITE" id="PS51042"/>
    </source>
</evidence>
<feature type="compositionally biased region" description="Polar residues" evidence="7">
    <location>
        <begin position="1"/>
        <end position="20"/>
    </location>
</feature>
<evidence type="ECO:0000313" key="9">
    <source>
        <dbReference type="EMBL" id="EFO85129.1"/>
    </source>
</evidence>
<keyword evidence="2" id="KW-0805">Transcription regulation</keyword>
<gene>
    <name evidence="9" type="ORF">CRE_21435</name>
</gene>
<proteinExistence type="predicted"/>
<dbReference type="Proteomes" id="UP000008281">
    <property type="component" value="Unassembled WGS sequence"/>
</dbReference>
<evidence type="ECO:0000256" key="1">
    <source>
        <dbReference type="ARBA" id="ARBA00004123"/>
    </source>
</evidence>
<keyword evidence="3" id="KW-0238">DNA-binding</keyword>
<dbReference type="InterPro" id="IPR003350">
    <property type="entry name" value="CUT_dom"/>
</dbReference>
<name>E3N3M3_CAERE</name>
<dbReference type="STRING" id="31234.E3N3M3"/>
<keyword evidence="4" id="KW-0371">Homeobox</keyword>
<dbReference type="AlphaFoldDB" id="E3N3M3"/>
<keyword evidence="10" id="KW-1185">Reference proteome</keyword>
<dbReference type="SMART" id="SM01109">
    <property type="entry name" value="CUT"/>
    <property type="match status" value="2"/>
</dbReference>
<feature type="domain" description="CUT" evidence="8">
    <location>
        <begin position="126"/>
        <end position="212"/>
    </location>
</feature>
<dbReference type="GO" id="GO:0000981">
    <property type="term" value="F:DNA-binding transcription factor activity, RNA polymerase II-specific"/>
    <property type="evidence" value="ECO:0007669"/>
    <property type="project" value="TreeGrafter"/>
</dbReference>
<dbReference type="Gene3D" id="1.10.260.40">
    <property type="entry name" value="lambda repressor-like DNA-binding domains"/>
    <property type="match status" value="3"/>
</dbReference>
<feature type="region of interest" description="Disordered" evidence="7">
    <location>
        <begin position="1"/>
        <end position="68"/>
    </location>
</feature>